<dbReference type="AlphaFoldDB" id="A0AAV0BIS5"/>
<keyword evidence="3" id="KW-1185">Reference proteome</keyword>
<reference evidence="2" key="1">
    <citation type="submission" date="2022-06" db="EMBL/GenBank/DDBJ databases">
        <authorList>
            <consortium name="SYNGENTA / RWTH Aachen University"/>
        </authorList>
    </citation>
    <scope>NUCLEOTIDE SEQUENCE</scope>
</reference>
<comment type="caution">
    <text evidence="2">The sequence shown here is derived from an EMBL/GenBank/DDBJ whole genome shotgun (WGS) entry which is preliminary data.</text>
</comment>
<evidence type="ECO:0000313" key="2">
    <source>
        <dbReference type="EMBL" id="CAH7687179.1"/>
    </source>
</evidence>
<proteinExistence type="predicted"/>
<sequence length="84" mass="8957">MTFLEGIVSKFGSTHHPSGCCLLMYLSIKNPLGSSTAGRAGKAGWLAGWQAGRQAGRWAGRQAGRQVGRSAGRQAGRAVWQEDR</sequence>
<feature type="region of interest" description="Disordered" evidence="1">
    <location>
        <begin position="57"/>
        <end position="84"/>
    </location>
</feature>
<name>A0AAV0BIS5_PHAPC</name>
<protein>
    <submittedName>
        <fullName evidence="2">Uncharacterized protein</fullName>
    </submittedName>
</protein>
<accession>A0AAV0BIS5</accession>
<dbReference type="Proteomes" id="UP001153365">
    <property type="component" value="Unassembled WGS sequence"/>
</dbReference>
<dbReference type="EMBL" id="CALTRL010005838">
    <property type="protein sequence ID" value="CAH7687179.1"/>
    <property type="molecule type" value="Genomic_DNA"/>
</dbReference>
<evidence type="ECO:0000313" key="3">
    <source>
        <dbReference type="Proteomes" id="UP001153365"/>
    </source>
</evidence>
<organism evidence="2 3">
    <name type="scientific">Phakopsora pachyrhizi</name>
    <name type="common">Asian soybean rust disease fungus</name>
    <dbReference type="NCBI Taxonomy" id="170000"/>
    <lineage>
        <taxon>Eukaryota</taxon>
        <taxon>Fungi</taxon>
        <taxon>Dikarya</taxon>
        <taxon>Basidiomycota</taxon>
        <taxon>Pucciniomycotina</taxon>
        <taxon>Pucciniomycetes</taxon>
        <taxon>Pucciniales</taxon>
        <taxon>Phakopsoraceae</taxon>
        <taxon>Phakopsora</taxon>
    </lineage>
</organism>
<evidence type="ECO:0000256" key="1">
    <source>
        <dbReference type="SAM" id="MobiDB-lite"/>
    </source>
</evidence>
<gene>
    <name evidence="2" type="ORF">PPACK8108_LOCUS21919</name>
</gene>